<protein>
    <submittedName>
        <fullName evidence="2">SMP-30/gluconolactonase/LRE family protein</fullName>
    </submittedName>
</protein>
<dbReference type="Pfam" id="PF08450">
    <property type="entry name" value="SGL"/>
    <property type="match status" value="1"/>
</dbReference>
<reference evidence="3" key="1">
    <citation type="journal article" date="2019" name="Int. J. Syst. Evol. Microbiol.">
        <title>The Global Catalogue of Microorganisms (GCM) 10K type strain sequencing project: providing services to taxonomists for standard genome sequencing and annotation.</title>
        <authorList>
            <consortium name="The Broad Institute Genomics Platform"/>
            <consortium name="The Broad Institute Genome Sequencing Center for Infectious Disease"/>
            <person name="Wu L."/>
            <person name="Ma J."/>
        </authorList>
    </citation>
    <scope>NUCLEOTIDE SEQUENCE [LARGE SCALE GENOMIC DNA]</scope>
    <source>
        <strain evidence="3">KCTC 12848</strain>
    </source>
</reference>
<comment type="caution">
    <text evidence="2">The sequence shown here is derived from an EMBL/GenBank/DDBJ whole genome shotgun (WGS) entry which is preliminary data.</text>
</comment>
<evidence type="ECO:0000313" key="2">
    <source>
        <dbReference type="EMBL" id="MFD2312025.1"/>
    </source>
</evidence>
<dbReference type="InterPro" id="IPR015943">
    <property type="entry name" value="WD40/YVTN_repeat-like_dom_sf"/>
</dbReference>
<dbReference type="EMBL" id="JBHUJD010000027">
    <property type="protein sequence ID" value="MFD2312025.1"/>
    <property type="molecule type" value="Genomic_DNA"/>
</dbReference>
<dbReference type="Gene3D" id="2.130.10.10">
    <property type="entry name" value="YVTN repeat-like/Quinoprotein amine dehydrogenase"/>
    <property type="match status" value="2"/>
</dbReference>
<dbReference type="SUPFAM" id="SSF63829">
    <property type="entry name" value="Calcium-dependent phosphotriesterase"/>
    <property type="match status" value="1"/>
</dbReference>
<dbReference type="InterPro" id="IPR013658">
    <property type="entry name" value="SGL"/>
</dbReference>
<organism evidence="2 3">
    <name type="scientific">Microbulbifer halophilus</name>
    <dbReference type="NCBI Taxonomy" id="453963"/>
    <lineage>
        <taxon>Bacteria</taxon>
        <taxon>Pseudomonadati</taxon>
        <taxon>Pseudomonadota</taxon>
        <taxon>Gammaproteobacteria</taxon>
        <taxon>Cellvibrionales</taxon>
        <taxon>Microbulbiferaceae</taxon>
        <taxon>Microbulbifer</taxon>
    </lineage>
</organism>
<gene>
    <name evidence="2" type="ORF">ACFSKX_16480</name>
</gene>
<keyword evidence="3" id="KW-1185">Reference proteome</keyword>
<evidence type="ECO:0000313" key="3">
    <source>
        <dbReference type="Proteomes" id="UP001597425"/>
    </source>
</evidence>
<dbReference type="InterPro" id="IPR011041">
    <property type="entry name" value="Quinoprot_gluc/sorb_DH_b-prop"/>
</dbReference>
<name>A0ABW5EJ23_9GAMM</name>
<dbReference type="Proteomes" id="UP001597425">
    <property type="component" value="Unassembled WGS sequence"/>
</dbReference>
<sequence length="1040" mass="110692">MTDKVKSGSTGEVPISITSDRKYQVVAPGECFSPITLTVSKDGKPVKEGIEVTLSVVPQGHAWFRDGQSINKVRTNASGQIVIERLKAAANLRLHDSFEVMAKTSGLDTPVPVFKGEAPPMATSFYAIDDKEEAVVVEQLFQNKLRVKVEGIGAIVGSDVIFSIEAGNRSAFFVERKNETKKDIYYAKVGNDGIAEAHLQALDVPGTVKVEANVPNGLNPSGHPITFKDREVKPAPKVSGIQKIADTGEAVFTGQAFANKLQVKVEGSGIGGTKVKFKITAGNYSAFFIESKGETHKDEYLVSIDDSGIAGVHLQALAVPGTVTVQAWSLIDPSPVKTVTFQDREVKPVPTLDIKLPAGARPDGVAVARDGTAWVAGRVGDAGAVFCIAPGEDSKPLSYTLPAGVPPARGHQHPSHIALEIKQDGGVAAVWVSDVRTGFVYRLVPGDADGHKADKIDLGAGSVLRGIAWDEKRKLVWVADERGRLLAIDTEKKAENKGLAASHPSSGISDVAVAGDRVWFTEYAAGQVCFLDASKKADAADRIKAFDFKITTKDEVGNTLPTSYPSGLAVAGDRIWIVTGFADSAEGSLWAIDTIASDPITPLQHVTDFGKNTQPSDIAVDEVGYLWVTLSGTHKLVQLADTGLYVDQYDLGEQGVPTAIACTHGLQDQIWICDAQKDNPRVVRLTPIDQILPASEGKVHISGQPEWGFVAQGQPLQALTVKVADDRGKPLERHVILNVDPVETASFGGKNYTVVKTDKATGQATVKSLLKVAAGAAKGDKFTVHAETRGTPRNTSGKPLVYEGFVGEPITEVRLVNDKPETVALGTNFQNLEAQLVGPGGANADVIFKIEKGARSAAFTQAKGTSEYSTKAGQDGIARAGLHALDQAGDVSVSVRPKVVGDRLSARFEPRHVVPIPDKIEGDKTMRIPVGEPSQLYTIKVVAGGIPVPNVVVQVFIRPVAAEAAGVHFKQKGKLDNPDLKEVRIRTDGNGQASIGDGAEWFILCPNPGHVNVRFEVIEPVSATQASLEFSANVEREAVV</sequence>
<feature type="domain" description="SMP-30/Gluconolactonase/LRE-like region" evidence="1">
    <location>
        <begin position="429"/>
        <end position="670"/>
    </location>
</feature>
<proteinExistence type="predicted"/>
<dbReference type="RefSeq" id="WP_265722573.1">
    <property type="nucleotide sequence ID" value="NZ_JAPIVK010000025.1"/>
</dbReference>
<dbReference type="SUPFAM" id="SSF50952">
    <property type="entry name" value="Soluble quinoprotein glucose dehydrogenase"/>
    <property type="match status" value="1"/>
</dbReference>
<evidence type="ECO:0000259" key="1">
    <source>
        <dbReference type="Pfam" id="PF08450"/>
    </source>
</evidence>
<accession>A0ABW5EJ23</accession>